<keyword evidence="4 10" id="KW-0812">Transmembrane</keyword>
<evidence type="ECO:0000256" key="4">
    <source>
        <dbReference type="ARBA" id="ARBA00022692"/>
    </source>
</evidence>
<dbReference type="InterPro" id="IPR003593">
    <property type="entry name" value="AAA+_ATPase"/>
</dbReference>
<feature type="transmembrane region" description="Helical" evidence="10">
    <location>
        <begin position="176"/>
        <end position="194"/>
    </location>
</feature>
<evidence type="ECO:0000256" key="3">
    <source>
        <dbReference type="ARBA" id="ARBA00022475"/>
    </source>
</evidence>
<evidence type="ECO:0000256" key="1">
    <source>
        <dbReference type="ARBA" id="ARBA00004651"/>
    </source>
</evidence>
<dbReference type="InterPro" id="IPR017871">
    <property type="entry name" value="ABC_transporter-like_CS"/>
</dbReference>
<dbReference type="PROSITE" id="PS50893">
    <property type="entry name" value="ABC_TRANSPORTER_2"/>
    <property type="match status" value="1"/>
</dbReference>
<evidence type="ECO:0000256" key="10">
    <source>
        <dbReference type="SAM" id="Phobius"/>
    </source>
</evidence>
<accession>A0AAF1C4V2</accession>
<dbReference type="GO" id="GO:0005524">
    <property type="term" value="F:ATP binding"/>
    <property type="evidence" value="ECO:0007669"/>
    <property type="project" value="UniProtKB-KW"/>
</dbReference>
<feature type="transmembrane region" description="Helical" evidence="10">
    <location>
        <begin position="147"/>
        <end position="170"/>
    </location>
</feature>
<evidence type="ECO:0000256" key="9">
    <source>
        <dbReference type="ARBA" id="ARBA00061644"/>
    </source>
</evidence>
<keyword evidence="2" id="KW-0813">Transport</keyword>
<dbReference type="PANTHER" id="PTHR24221">
    <property type="entry name" value="ATP-BINDING CASSETTE SUB-FAMILY B"/>
    <property type="match status" value="1"/>
</dbReference>
<sequence length="602" mass="63953">MKLIWRTLQDVLPLLPAKARRFLGFYVVATSALALLDIAALGLLAITLAAMVDTDGSGIPLPLVGEIQRDSVVWVLAAISLLIVLKGVVAVALQWVATRRFAVYELEIGDQLFDAYIRAPWTERLKRNTAQLVRLADVGIANATSGFLLPVSTLPSLVTTFLAVLTMLIIVQPLTAGITLLYLGVIAGTLYFGVSKRALIAGRVNRDYSFRVASLMTEMVGALKEITLRGQAPEVARVVHANRLHTTRARSNLSFLGGLPRYVLEAALVGGFLLIGAVTYATGGEAAAISAVAFFGVAGFRMVPALTAFQAVVTQTASTIPHVRAVINDITASKSYIENAERVGKDPIADQPLSLDLRGVQFTYPGSSTPAVTGVDLSLPMGSSLALVGSSGSGKTTLVDILLGLLVPSEGEIELDGEPLENVLAAWRSRVGYVPQDVSLFDASVAQNVALTWTEDYDRERVRDALRRAQLLDVIEAREGGLDARIGDRGMALSGGQRQRIGIARALYVDPLVLVMDEATSALDTKTEADVSQAIAELAGEITVISVAHRLSTIRTSQQVCFMKDGRIVARGTFDELVAAVPEFAAQAALAGLAGEVDGGIL</sequence>
<evidence type="ECO:0000256" key="7">
    <source>
        <dbReference type="ARBA" id="ARBA00022989"/>
    </source>
</evidence>
<feature type="domain" description="ABC transmembrane type-1" evidence="12">
    <location>
        <begin position="63"/>
        <end position="318"/>
    </location>
</feature>
<dbReference type="KEGG" id="sbil:SANBI_000849"/>
<dbReference type="InterPro" id="IPR039421">
    <property type="entry name" value="Type_1_exporter"/>
</dbReference>
<dbReference type="PROSITE" id="PS50929">
    <property type="entry name" value="ABC_TM1F"/>
    <property type="match status" value="1"/>
</dbReference>
<dbReference type="GO" id="GO:0016887">
    <property type="term" value="F:ATP hydrolysis activity"/>
    <property type="evidence" value="ECO:0007669"/>
    <property type="project" value="InterPro"/>
</dbReference>
<dbReference type="Pfam" id="PF00005">
    <property type="entry name" value="ABC_tran"/>
    <property type="match status" value="1"/>
</dbReference>
<dbReference type="SUPFAM" id="SSF52540">
    <property type="entry name" value="P-loop containing nucleoside triphosphate hydrolases"/>
    <property type="match status" value="1"/>
</dbReference>
<gene>
    <name evidence="13" type="ORF">SANBI_000849</name>
</gene>
<dbReference type="SMART" id="SM00382">
    <property type="entry name" value="AAA"/>
    <property type="match status" value="1"/>
</dbReference>
<keyword evidence="5" id="KW-0547">Nucleotide-binding</keyword>
<evidence type="ECO:0000313" key="14">
    <source>
        <dbReference type="Proteomes" id="UP001304340"/>
    </source>
</evidence>
<dbReference type="FunFam" id="3.40.50.300:FF:000299">
    <property type="entry name" value="ABC transporter ATP-binding protein/permease"/>
    <property type="match status" value="1"/>
</dbReference>
<keyword evidence="14" id="KW-1185">Reference proteome</keyword>
<organism evidence="13 14">
    <name type="scientific">Sanguibacter biliveldensis</name>
    <dbReference type="NCBI Taxonomy" id="3030830"/>
    <lineage>
        <taxon>Bacteria</taxon>
        <taxon>Bacillati</taxon>
        <taxon>Actinomycetota</taxon>
        <taxon>Actinomycetes</taxon>
        <taxon>Micrococcales</taxon>
        <taxon>Sanguibacteraceae</taxon>
        <taxon>Sanguibacter</taxon>
    </lineage>
</organism>
<dbReference type="GO" id="GO:0005886">
    <property type="term" value="C:plasma membrane"/>
    <property type="evidence" value="ECO:0007669"/>
    <property type="project" value="UniProtKB-SubCell"/>
</dbReference>
<comment type="subcellular location">
    <subcellularLocation>
        <location evidence="1">Cell membrane</location>
        <topology evidence="1">Multi-pass membrane protein</topology>
    </subcellularLocation>
</comment>
<name>A0AAF1C4V2_9MICO</name>
<evidence type="ECO:0000256" key="2">
    <source>
        <dbReference type="ARBA" id="ARBA00022448"/>
    </source>
</evidence>
<keyword evidence="7 10" id="KW-1133">Transmembrane helix</keyword>
<comment type="similarity">
    <text evidence="9">Belongs to the ABC transporter superfamily. Lipid exporter (TC 3.A.1.106) family.</text>
</comment>
<reference evidence="14" key="1">
    <citation type="submission" date="2023-11" db="EMBL/GenBank/DDBJ databases">
        <authorList>
            <person name="Helweg L.P."/>
            <person name="Kiel A."/>
            <person name="Hitz F."/>
            <person name="Ruckert-Reed C."/>
            <person name="Busche T."/>
            <person name="Kaltschmidt B."/>
            <person name="Kaltschmidt C."/>
        </authorList>
    </citation>
    <scope>NUCLEOTIDE SEQUENCE [LARGE SCALE GENOMIC DNA]</scope>
    <source>
        <strain evidence="14">4.1</strain>
    </source>
</reference>
<dbReference type="AlphaFoldDB" id="A0AAF1C4V2"/>
<evidence type="ECO:0000259" key="12">
    <source>
        <dbReference type="PROSITE" id="PS50929"/>
    </source>
</evidence>
<protein>
    <submittedName>
        <fullName evidence="13">ABC transporter ATP-binding protein</fullName>
    </submittedName>
</protein>
<evidence type="ECO:0000313" key="13">
    <source>
        <dbReference type="EMBL" id="WPF83193.1"/>
    </source>
</evidence>
<keyword evidence="8 10" id="KW-0472">Membrane</keyword>
<dbReference type="PANTHER" id="PTHR24221:SF654">
    <property type="entry name" value="ATP-BINDING CASSETTE SUB-FAMILY B MEMBER 6"/>
    <property type="match status" value="1"/>
</dbReference>
<dbReference type="InterPro" id="IPR003439">
    <property type="entry name" value="ABC_transporter-like_ATP-bd"/>
</dbReference>
<dbReference type="GO" id="GO:0140359">
    <property type="term" value="F:ABC-type transporter activity"/>
    <property type="evidence" value="ECO:0007669"/>
    <property type="project" value="InterPro"/>
</dbReference>
<feature type="transmembrane region" description="Helical" evidence="10">
    <location>
        <begin position="23"/>
        <end position="52"/>
    </location>
</feature>
<feature type="domain" description="ABC transporter" evidence="11">
    <location>
        <begin position="355"/>
        <end position="590"/>
    </location>
</feature>
<dbReference type="EMBL" id="CP138359">
    <property type="protein sequence ID" value="WPF83193.1"/>
    <property type="molecule type" value="Genomic_DNA"/>
</dbReference>
<dbReference type="InterPro" id="IPR036640">
    <property type="entry name" value="ABC1_TM_sf"/>
</dbReference>
<dbReference type="SUPFAM" id="SSF90123">
    <property type="entry name" value="ABC transporter transmembrane region"/>
    <property type="match status" value="1"/>
</dbReference>
<dbReference type="Proteomes" id="UP001304340">
    <property type="component" value="Chromosome"/>
</dbReference>
<dbReference type="PROSITE" id="PS00211">
    <property type="entry name" value="ABC_TRANSPORTER_1"/>
    <property type="match status" value="1"/>
</dbReference>
<evidence type="ECO:0000256" key="6">
    <source>
        <dbReference type="ARBA" id="ARBA00022840"/>
    </source>
</evidence>
<proteinExistence type="inferred from homology"/>
<keyword evidence="3" id="KW-1003">Cell membrane</keyword>
<keyword evidence="6 13" id="KW-0067">ATP-binding</keyword>
<dbReference type="GO" id="GO:0034040">
    <property type="term" value="F:ATPase-coupled lipid transmembrane transporter activity"/>
    <property type="evidence" value="ECO:0007669"/>
    <property type="project" value="TreeGrafter"/>
</dbReference>
<dbReference type="InterPro" id="IPR011527">
    <property type="entry name" value="ABC1_TM_dom"/>
</dbReference>
<dbReference type="Gene3D" id="1.20.1560.10">
    <property type="entry name" value="ABC transporter type 1, transmembrane domain"/>
    <property type="match status" value="1"/>
</dbReference>
<evidence type="ECO:0000256" key="5">
    <source>
        <dbReference type="ARBA" id="ARBA00022741"/>
    </source>
</evidence>
<dbReference type="InterPro" id="IPR027417">
    <property type="entry name" value="P-loop_NTPase"/>
</dbReference>
<dbReference type="Gene3D" id="3.40.50.300">
    <property type="entry name" value="P-loop containing nucleotide triphosphate hydrolases"/>
    <property type="match status" value="1"/>
</dbReference>
<feature type="transmembrane region" description="Helical" evidence="10">
    <location>
        <begin position="72"/>
        <end position="96"/>
    </location>
</feature>
<dbReference type="RefSeq" id="WP_319159253.1">
    <property type="nucleotide sequence ID" value="NZ_CP138359.1"/>
</dbReference>
<evidence type="ECO:0000256" key="8">
    <source>
        <dbReference type="ARBA" id="ARBA00023136"/>
    </source>
</evidence>
<evidence type="ECO:0000259" key="11">
    <source>
        <dbReference type="PROSITE" id="PS50893"/>
    </source>
</evidence>